<proteinExistence type="predicted"/>
<name>A0A7C3PHB7_9CYAN</name>
<feature type="transmembrane region" description="Helical" evidence="1">
    <location>
        <begin position="49"/>
        <end position="71"/>
    </location>
</feature>
<comment type="caution">
    <text evidence="2">The sequence shown here is derived from an EMBL/GenBank/DDBJ whole genome shotgun (WGS) entry which is preliminary data.</text>
</comment>
<reference evidence="2" key="1">
    <citation type="journal article" date="2020" name="mSystems">
        <title>Genome- and Community-Level Interaction Insights into Carbon Utilization and Element Cycling Functions of Hydrothermarchaeota in Hydrothermal Sediment.</title>
        <authorList>
            <person name="Zhou Z."/>
            <person name="Liu Y."/>
            <person name="Xu W."/>
            <person name="Pan J."/>
            <person name="Luo Z.H."/>
            <person name="Li M."/>
        </authorList>
    </citation>
    <scope>NUCLEOTIDE SEQUENCE [LARGE SCALE GENOMIC DNA]</scope>
    <source>
        <strain evidence="2">SpSt-418</strain>
    </source>
</reference>
<gene>
    <name evidence="2" type="ORF">ENR64_26060</name>
</gene>
<organism evidence="2">
    <name type="scientific">Oscillatoriales cyanobacterium SpSt-418</name>
    <dbReference type="NCBI Taxonomy" id="2282169"/>
    <lineage>
        <taxon>Bacteria</taxon>
        <taxon>Bacillati</taxon>
        <taxon>Cyanobacteriota</taxon>
        <taxon>Cyanophyceae</taxon>
        <taxon>Oscillatoriophycideae</taxon>
        <taxon>Oscillatoriales</taxon>
    </lineage>
</organism>
<evidence type="ECO:0000313" key="2">
    <source>
        <dbReference type="EMBL" id="HFN01153.1"/>
    </source>
</evidence>
<sequence>MSNLGFTGRPDQVLKAAAAAGTATAAAISSSGGVGAALAAVGTVLGTTATAIVTSPALPFVVAAGAVYLVAKEVAKEEEKDKE</sequence>
<protein>
    <submittedName>
        <fullName evidence="2">Uncharacterized protein</fullName>
    </submittedName>
</protein>
<keyword evidence="1" id="KW-0812">Transmembrane</keyword>
<keyword evidence="1" id="KW-0472">Membrane</keyword>
<keyword evidence="1" id="KW-1133">Transmembrane helix</keyword>
<dbReference type="EMBL" id="DSRU01000378">
    <property type="protein sequence ID" value="HFN01153.1"/>
    <property type="molecule type" value="Genomic_DNA"/>
</dbReference>
<accession>A0A7C3PHB7</accession>
<evidence type="ECO:0000256" key="1">
    <source>
        <dbReference type="SAM" id="Phobius"/>
    </source>
</evidence>
<dbReference type="AlphaFoldDB" id="A0A7C3PHB7"/>